<dbReference type="CDD" id="cd02163">
    <property type="entry name" value="PPAT"/>
    <property type="match status" value="1"/>
</dbReference>
<dbReference type="InterPro" id="IPR014729">
    <property type="entry name" value="Rossmann-like_a/b/a_fold"/>
</dbReference>
<dbReference type="EC" id="2.7.7.3" evidence="9"/>
<dbReference type="GO" id="GO:0005737">
    <property type="term" value="C:cytoplasm"/>
    <property type="evidence" value="ECO:0007669"/>
    <property type="project" value="UniProtKB-SubCell"/>
</dbReference>
<comment type="caution">
    <text evidence="11">The sequence shown here is derived from an EMBL/GenBank/DDBJ whole genome shotgun (WGS) entry which is preliminary data.</text>
</comment>
<dbReference type="GO" id="GO:0004595">
    <property type="term" value="F:pantetheine-phosphate adenylyltransferase activity"/>
    <property type="evidence" value="ECO:0007669"/>
    <property type="project" value="UniProtKB-UniRule"/>
</dbReference>
<dbReference type="AlphaFoldDB" id="A0A316GNS6"/>
<sequence>MRTGLYPGTFDPITLGHIDIIKRACTLVDRLVIGVAINRDKGPLFSLEERVAMVEAECKRLCDGKDVEIVVHPFENLLIDCARDVGASIIIRGLRAVADFEYEYQMVGMNRKLDHTIDTVFLMAEADRQAIASKLVKEIARLQGDVTPFVTPAVRTALYAKYPRN</sequence>
<keyword evidence="5 9" id="KW-0067">ATP-binding</keyword>
<gene>
    <name evidence="9" type="primary">coaD</name>
    <name evidence="11" type="ORF">C7455_101455</name>
</gene>
<feature type="binding site" evidence="9">
    <location>
        <position position="17"/>
    </location>
    <ligand>
        <name>ATP</name>
        <dbReference type="ChEBI" id="CHEBI:30616"/>
    </ligand>
</feature>
<proteinExistence type="inferred from homology"/>
<feature type="binding site" evidence="9">
    <location>
        <position position="78"/>
    </location>
    <ligand>
        <name>substrate</name>
    </ligand>
</feature>
<comment type="pathway">
    <text evidence="9">Cofactor biosynthesis; coenzyme A biosynthesis; CoA from (R)-pantothenate: step 4/5.</text>
</comment>
<evidence type="ECO:0000256" key="8">
    <source>
        <dbReference type="ARBA" id="ARBA00029346"/>
    </source>
</evidence>
<keyword evidence="12" id="KW-1185">Reference proteome</keyword>
<feature type="binding site" evidence="9">
    <location>
        <position position="41"/>
    </location>
    <ligand>
        <name>substrate</name>
    </ligand>
</feature>
<keyword evidence="6 9" id="KW-0460">Magnesium</keyword>
<feature type="domain" description="Cytidyltransferase-like" evidence="10">
    <location>
        <begin position="5"/>
        <end position="138"/>
    </location>
</feature>
<feature type="binding site" evidence="9">
    <location>
        <begin position="128"/>
        <end position="134"/>
    </location>
    <ligand>
        <name>ATP</name>
        <dbReference type="ChEBI" id="CHEBI:30616"/>
    </ligand>
</feature>
<dbReference type="GO" id="GO:0015937">
    <property type="term" value="P:coenzyme A biosynthetic process"/>
    <property type="evidence" value="ECO:0007669"/>
    <property type="project" value="UniProtKB-UniRule"/>
</dbReference>
<dbReference type="InterPro" id="IPR004821">
    <property type="entry name" value="Cyt_trans-like"/>
</dbReference>
<evidence type="ECO:0000313" key="11">
    <source>
        <dbReference type="EMBL" id="PWK62429.1"/>
    </source>
</evidence>
<dbReference type="NCBIfam" id="TIGR01510">
    <property type="entry name" value="coaD_prev_kdtB"/>
    <property type="match status" value="1"/>
</dbReference>
<evidence type="ECO:0000256" key="2">
    <source>
        <dbReference type="ARBA" id="ARBA00022679"/>
    </source>
</evidence>
<organism evidence="11 12">
    <name type="scientific">Roseicyclus mahoneyensis</name>
    <dbReference type="NCBI Taxonomy" id="164332"/>
    <lineage>
        <taxon>Bacteria</taxon>
        <taxon>Pseudomonadati</taxon>
        <taxon>Pseudomonadota</taxon>
        <taxon>Alphaproteobacteria</taxon>
        <taxon>Rhodobacterales</taxon>
        <taxon>Roseobacteraceae</taxon>
        <taxon>Roseicyclus</taxon>
    </lineage>
</organism>
<name>A0A316GNS6_9RHOB</name>
<keyword evidence="3 9" id="KW-0548">Nucleotidyltransferase</keyword>
<dbReference type="RefSeq" id="WP_109666096.1">
    <property type="nucleotide sequence ID" value="NZ_QGGW01000001.1"/>
</dbReference>
<comment type="subcellular location">
    <subcellularLocation>
        <location evidence="9">Cytoplasm</location>
    </subcellularLocation>
</comment>
<comment type="function">
    <text evidence="9">Reversibly transfers an adenylyl group from ATP to 4'-phosphopantetheine, yielding dephospho-CoA (dPCoA) and pyrophosphate.</text>
</comment>
<keyword evidence="1 9" id="KW-0963">Cytoplasm</keyword>
<reference evidence="11 12" key="1">
    <citation type="submission" date="2018-05" db="EMBL/GenBank/DDBJ databases">
        <title>Genomic Encyclopedia of Type Strains, Phase IV (KMG-IV): sequencing the most valuable type-strain genomes for metagenomic binning, comparative biology and taxonomic classification.</title>
        <authorList>
            <person name="Goeker M."/>
        </authorList>
    </citation>
    <scope>NUCLEOTIDE SEQUENCE [LARGE SCALE GENOMIC DNA]</scope>
    <source>
        <strain evidence="11 12">DSM 16097</strain>
    </source>
</reference>
<comment type="similarity">
    <text evidence="9">Belongs to the bacterial CoaD family.</text>
</comment>
<evidence type="ECO:0000256" key="4">
    <source>
        <dbReference type="ARBA" id="ARBA00022741"/>
    </source>
</evidence>
<dbReference type="PRINTS" id="PR01020">
    <property type="entry name" value="LPSBIOSNTHSS"/>
</dbReference>
<evidence type="ECO:0000259" key="10">
    <source>
        <dbReference type="Pfam" id="PF01467"/>
    </source>
</evidence>
<protein>
    <recommendedName>
        <fullName evidence="9">Phosphopantetheine adenylyltransferase</fullName>
        <ecNumber evidence="9">2.7.7.3</ecNumber>
    </recommendedName>
    <alternativeName>
        <fullName evidence="9">Dephospho-CoA pyrophosphorylase</fullName>
    </alternativeName>
    <alternativeName>
        <fullName evidence="9">Pantetheine-phosphate adenylyltransferase</fullName>
        <shortName evidence="9">PPAT</shortName>
    </alternativeName>
</protein>
<feature type="binding site" evidence="9">
    <location>
        <position position="92"/>
    </location>
    <ligand>
        <name>substrate</name>
    </ligand>
</feature>
<evidence type="ECO:0000256" key="1">
    <source>
        <dbReference type="ARBA" id="ARBA00022490"/>
    </source>
</evidence>
<feature type="binding site" evidence="9">
    <location>
        <position position="103"/>
    </location>
    <ligand>
        <name>ATP</name>
        <dbReference type="ChEBI" id="CHEBI:30616"/>
    </ligand>
</feature>
<evidence type="ECO:0000256" key="6">
    <source>
        <dbReference type="ARBA" id="ARBA00022842"/>
    </source>
</evidence>
<dbReference type="EMBL" id="QGGW01000001">
    <property type="protein sequence ID" value="PWK62429.1"/>
    <property type="molecule type" value="Genomic_DNA"/>
</dbReference>
<comment type="cofactor">
    <cofactor evidence="9">
        <name>Mg(2+)</name>
        <dbReference type="ChEBI" id="CHEBI:18420"/>
    </cofactor>
</comment>
<evidence type="ECO:0000256" key="5">
    <source>
        <dbReference type="ARBA" id="ARBA00022840"/>
    </source>
</evidence>
<comment type="subunit">
    <text evidence="9">Homohexamer.</text>
</comment>
<dbReference type="InterPro" id="IPR001980">
    <property type="entry name" value="PPAT"/>
</dbReference>
<feature type="binding site" evidence="9">
    <location>
        <position position="9"/>
    </location>
    <ligand>
        <name>substrate</name>
    </ligand>
</feature>
<dbReference type="NCBIfam" id="TIGR00125">
    <property type="entry name" value="cyt_tran_rel"/>
    <property type="match status" value="1"/>
</dbReference>
<dbReference type="HAMAP" id="MF_00151">
    <property type="entry name" value="PPAT_bact"/>
    <property type="match status" value="1"/>
</dbReference>
<dbReference type="UniPathway" id="UPA00241">
    <property type="reaction ID" value="UER00355"/>
</dbReference>
<dbReference type="SUPFAM" id="SSF52374">
    <property type="entry name" value="Nucleotidylyl transferase"/>
    <property type="match status" value="1"/>
</dbReference>
<evidence type="ECO:0000313" key="12">
    <source>
        <dbReference type="Proteomes" id="UP000245708"/>
    </source>
</evidence>
<evidence type="ECO:0000256" key="3">
    <source>
        <dbReference type="ARBA" id="ARBA00022695"/>
    </source>
</evidence>
<keyword evidence="7 9" id="KW-0173">Coenzyme A biosynthesis</keyword>
<feature type="binding site" evidence="9">
    <location>
        <begin position="9"/>
        <end position="10"/>
    </location>
    <ligand>
        <name>ATP</name>
        <dbReference type="ChEBI" id="CHEBI:30616"/>
    </ligand>
</feature>
<feature type="binding site" evidence="9">
    <location>
        <begin position="93"/>
        <end position="95"/>
    </location>
    <ligand>
        <name>ATP</name>
        <dbReference type="ChEBI" id="CHEBI:30616"/>
    </ligand>
</feature>
<dbReference type="Pfam" id="PF01467">
    <property type="entry name" value="CTP_transf_like"/>
    <property type="match status" value="1"/>
</dbReference>
<evidence type="ECO:0000256" key="9">
    <source>
        <dbReference type="HAMAP-Rule" id="MF_00151"/>
    </source>
</evidence>
<dbReference type="PANTHER" id="PTHR21342:SF1">
    <property type="entry name" value="PHOSPHOPANTETHEINE ADENYLYLTRANSFERASE"/>
    <property type="match status" value="1"/>
</dbReference>
<evidence type="ECO:0000256" key="7">
    <source>
        <dbReference type="ARBA" id="ARBA00022993"/>
    </source>
</evidence>
<comment type="catalytic activity">
    <reaction evidence="8 9">
        <text>(R)-4'-phosphopantetheine + ATP + H(+) = 3'-dephospho-CoA + diphosphate</text>
        <dbReference type="Rhea" id="RHEA:19801"/>
        <dbReference type="ChEBI" id="CHEBI:15378"/>
        <dbReference type="ChEBI" id="CHEBI:30616"/>
        <dbReference type="ChEBI" id="CHEBI:33019"/>
        <dbReference type="ChEBI" id="CHEBI:57328"/>
        <dbReference type="ChEBI" id="CHEBI:61723"/>
        <dbReference type="EC" id="2.7.7.3"/>
    </reaction>
</comment>
<dbReference type="GO" id="GO:0005524">
    <property type="term" value="F:ATP binding"/>
    <property type="evidence" value="ECO:0007669"/>
    <property type="project" value="UniProtKB-KW"/>
</dbReference>
<keyword evidence="4 9" id="KW-0547">Nucleotide-binding</keyword>
<dbReference type="PANTHER" id="PTHR21342">
    <property type="entry name" value="PHOSPHOPANTETHEINE ADENYLYLTRANSFERASE"/>
    <property type="match status" value="1"/>
</dbReference>
<dbReference type="Gene3D" id="3.40.50.620">
    <property type="entry name" value="HUPs"/>
    <property type="match status" value="1"/>
</dbReference>
<dbReference type="Proteomes" id="UP000245708">
    <property type="component" value="Unassembled WGS sequence"/>
</dbReference>
<feature type="site" description="Transition state stabilizer" evidence="9">
    <location>
        <position position="17"/>
    </location>
</feature>
<keyword evidence="2 9" id="KW-0808">Transferase</keyword>
<dbReference type="OrthoDB" id="9806661at2"/>
<accession>A0A316GNS6</accession>